<dbReference type="PANTHER" id="PTHR47170:SF2">
    <property type="entry name" value="MALONYL-COA:ACP TRANSACYLASE (MAT) DOMAIN-CONTAINING PROTEIN"/>
    <property type="match status" value="1"/>
</dbReference>
<keyword evidence="4" id="KW-1185">Reference proteome</keyword>
<feature type="region of interest" description="Disordered" evidence="1">
    <location>
        <begin position="33"/>
        <end position="68"/>
    </location>
</feature>
<reference evidence="3" key="1">
    <citation type="journal article" date="2019" name="bioRxiv">
        <title>The Genome of the Zebra Mussel, Dreissena polymorpha: A Resource for Invasive Species Research.</title>
        <authorList>
            <person name="McCartney M.A."/>
            <person name="Auch B."/>
            <person name="Kono T."/>
            <person name="Mallez S."/>
            <person name="Zhang Y."/>
            <person name="Obille A."/>
            <person name="Becker A."/>
            <person name="Abrahante J.E."/>
            <person name="Garbe J."/>
            <person name="Badalamenti J.P."/>
            <person name="Herman A."/>
            <person name="Mangelson H."/>
            <person name="Liachko I."/>
            <person name="Sullivan S."/>
            <person name="Sone E.D."/>
            <person name="Koren S."/>
            <person name="Silverstein K.A.T."/>
            <person name="Beckman K.B."/>
            <person name="Gohl D.M."/>
        </authorList>
    </citation>
    <scope>NUCLEOTIDE SEQUENCE</scope>
    <source>
        <strain evidence="3">Duluth1</strain>
        <tissue evidence="3">Whole animal</tissue>
    </source>
</reference>
<dbReference type="EMBL" id="JAIWYP010000009">
    <property type="protein sequence ID" value="KAH3775134.1"/>
    <property type="molecule type" value="Genomic_DNA"/>
</dbReference>
<dbReference type="SMART" id="SM00827">
    <property type="entry name" value="PKS_AT"/>
    <property type="match status" value="1"/>
</dbReference>
<protein>
    <recommendedName>
        <fullName evidence="2">Malonyl-CoA:ACP transacylase (MAT) domain-containing protein</fullName>
    </recommendedName>
</protein>
<dbReference type="InterPro" id="IPR052760">
    <property type="entry name" value="Mitochondrial_malonyltrans"/>
</dbReference>
<feature type="domain" description="Malonyl-CoA:ACP transacylase (MAT)" evidence="2">
    <location>
        <begin position="153"/>
        <end position="406"/>
    </location>
</feature>
<comment type="caution">
    <text evidence="3">The sequence shown here is derived from an EMBL/GenBank/DDBJ whole genome shotgun (WGS) entry which is preliminary data.</text>
</comment>
<dbReference type="GO" id="GO:0016740">
    <property type="term" value="F:transferase activity"/>
    <property type="evidence" value="ECO:0007669"/>
    <property type="project" value="InterPro"/>
</dbReference>
<dbReference type="InterPro" id="IPR016035">
    <property type="entry name" value="Acyl_Trfase/lysoPLipase"/>
</dbReference>
<dbReference type="Proteomes" id="UP000828390">
    <property type="component" value="Unassembled WGS sequence"/>
</dbReference>
<proteinExistence type="predicted"/>
<dbReference type="InterPro" id="IPR001227">
    <property type="entry name" value="Ac_transferase_dom_sf"/>
</dbReference>
<dbReference type="SUPFAM" id="SSF55048">
    <property type="entry name" value="Probable ACP-binding domain of malonyl-CoA ACP transacylase"/>
    <property type="match status" value="1"/>
</dbReference>
<dbReference type="PANTHER" id="PTHR47170">
    <property type="entry name" value="MALONYL-COA ACP TRANSACYLASE, ACP-BINDING"/>
    <property type="match status" value="1"/>
</dbReference>
<gene>
    <name evidence="3" type="ORF">DPMN_176531</name>
</gene>
<dbReference type="InterPro" id="IPR014043">
    <property type="entry name" value="Acyl_transferase_dom"/>
</dbReference>
<evidence type="ECO:0000313" key="3">
    <source>
        <dbReference type="EMBL" id="KAH3775134.1"/>
    </source>
</evidence>
<accession>A0A9D4E730</accession>
<name>A0A9D4E730_DREPO</name>
<sequence>MSHKLTSNLILNHIHKTLICKRLLINQRLSRQFSSGNEDNSDGKLDFGSKLDKNSNKPDLKSTSKSEEKLDYIPNRIKRRLEQKGLSLEDVEISRGPKQIEDLLESQVAPENVKQVPIDFLSDLDAQRRFNRNQEKHSFRPPNVSPEDTSILMFPGQGSQFVGMGKKLLRYPGVEDIYNRASEILGYDLLNLCLNGPAEKLQETIYCQPAVVVTSLAAMEKLKEEHPNSLNHVVAVAGFSVGEITALAVTETVTFEEAIQIIKHRAAAMQKASEAAAGGLLTVICDHKTQLRVAMVAAKEYCRTELQMEDPECSIANFLCTDVKVVGGDEAALQFLEKYGAEWGIKRTKRLAVSGAFHTNMMRVTGKEGWKFREMLQTVNFKEPKYPLHLNLDGKRYPSAAGVPRTAI</sequence>
<dbReference type="AlphaFoldDB" id="A0A9D4E730"/>
<dbReference type="SUPFAM" id="SSF52151">
    <property type="entry name" value="FabD/lysophospholipase-like"/>
    <property type="match status" value="1"/>
</dbReference>
<evidence type="ECO:0000256" key="1">
    <source>
        <dbReference type="SAM" id="MobiDB-lite"/>
    </source>
</evidence>
<dbReference type="Gene3D" id="3.30.70.250">
    <property type="entry name" value="Malonyl-CoA ACP transacylase, ACP-binding"/>
    <property type="match status" value="1"/>
</dbReference>
<organism evidence="3 4">
    <name type="scientific">Dreissena polymorpha</name>
    <name type="common">Zebra mussel</name>
    <name type="synonym">Mytilus polymorpha</name>
    <dbReference type="NCBI Taxonomy" id="45954"/>
    <lineage>
        <taxon>Eukaryota</taxon>
        <taxon>Metazoa</taxon>
        <taxon>Spiralia</taxon>
        <taxon>Lophotrochozoa</taxon>
        <taxon>Mollusca</taxon>
        <taxon>Bivalvia</taxon>
        <taxon>Autobranchia</taxon>
        <taxon>Heteroconchia</taxon>
        <taxon>Euheterodonta</taxon>
        <taxon>Imparidentia</taxon>
        <taxon>Neoheterodontei</taxon>
        <taxon>Myida</taxon>
        <taxon>Dreissenoidea</taxon>
        <taxon>Dreissenidae</taxon>
        <taxon>Dreissena</taxon>
    </lineage>
</organism>
<dbReference type="Pfam" id="PF00698">
    <property type="entry name" value="Acyl_transf_1"/>
    <property type="match status" value="1"/>
</dbReference>
<evidence type="ECO:0000313" key="4">
    <source>
        <dbReference type="Proteomes" id="UP000828390"/>
    </source>
</evidence>
<reference evidence="3" key="2">
    <citation type="submission" date="2020-11" db="EMBL/GenBank/DDBJ databases">
        <authorList>
            <person name="McCartney M.A."/>
            <person name="Auch B."/>
            <person name="Kono T."/>
            <person name="Mallez S."/>
            <person name="Becker A."/>
            <person name="Gohl D.M."/>
            <person name="Silverstein K.A.T."/>
            <person name="Koren S."/>
            <person name="Bechman K.B."/>
            <person name="Herman A."/>
            <person name="Abrahante J.E."/>
            <person name="Garbe J."/>
        </authorList>
    </citation>
    <scope>NUCLEOTIDE SEQUENCE</scope>
    <source>
        <strain evidence="3">Duluth1</strain>
        <tissue evidence="3">Whole animal</tissue>
    </source>
</reference>
<dbReference type="InterPro" id="IPR016036">
    <property type="entry name" value="Malonyl_transacylase_ACP-bd"/>
</dbReference>
<feature type="compositionally biased region" description="Basic and acidic residues" evidence="1">
    <location>
        <begin position="41"/>
        <end position="68"/>
    </location>
</feature>
<dbReference type="Gene3D" id="3.40.366.10">
    <property type="entry name" value="Malonyl-Coenzyme A Acyl Carrier Protein, domain 2"/>
    <property type="match status" value="1"/>
</dbReference>
<evidence type="ECO:0000259" key="2">
    <source>
        <dbReference type="SMART" id="SM00827"/>
    </source>
</evidence>